<dbReference type="GO" id="GO:0005840">
    <property type="term" value="C:ribosome"/>
    <property type="evidence" value="ECO:0007669"/>
    <property type="project" value="UniProtKB-KW"/>
</dbReference>
<keyword evidence="2" id="KW-0687">Ribonucleoprotein</keyword>
<dbReference type="InterPro" id="IPR016181">
    <property type="entry name" value="Acyl_CoA_acyltransferase"/>
</dbReference>
<dbReference type="GO" id="GO:0016747">
    <property type="term" value="F:acyltransferase activity, transferring groups other than amino-acyl groups"/>
    <property type="evidence" value="ECO:0007669"/>
    <property type="project" value="InterPro"/>
</dbReference>
<evidence type="ECO:0000259" key="1">
    <source>
        <dbReference type="PROSITE" id="PS51186"/>
    </source>
</evidence>
<dbReference type="Proteomes" id="UP000587527">
    <property type="component" value="Unassembled WGS sequence"/>
</dbReference>
<keyword evidence="3" id="KW-1185">Reference proteome</keyword>
<reference evidence="2 3" key="1">
    <citation type="submission" date="2020-08" db="EMBL/GenBank/DDBJ databases">
        <title>Sequencing the genomes of 1000 actinobacteria strains.</title>
        <authorList>
            <person name="Klenk H.-P."/>
        </authorList>
    </citation>
    <scope>NUCLEOTIDE SEQUENCE [LARGE SCALE GENOMIC DNA]</scope>
    <source>
        <strain evidence="2 3">DSM 45362</strain>
    </source>
</reference>
<dbReference type="AlphaFoldDB" id="A0A841BMA6"/>
<comment type="caution">
    <text evidence="2">The sequence shown here is derived from an EMBL/GenBank/DDBJ whole genome shotgun (WGS) entry which is preliminary data.</text>
</comment>
<name>A0A841BMA6_9ACTN</name>
<evidence type="ECO:0000313" key="3">
    <source>
        <dbReference type="Proteomes" id="UP000587527"/>
    </source>
</evidence>
<protein>
    <submittedName>
        <fullName evidence="2">Ribosomal protein S18 acetylase RimI-like enzyme</fullName>
    </submittedName>
</protein>
<feature type="domain" description="N-acetyltransferase" evidence="1">
    <location>
        <begin position="4"/>
        <end position="182"/>
    </location>
</feature>
<dbReference type="Pfam" id="PF00583">
    <property type="entry name" value="Acetyltransf_1"/>
    <property type="match status" value="1"/>
</dbReference>
<dbReference type="InterPro" id="IPR000182">
    <property type="entry name" value="GNAT_dom"/>
</dbReference>
<dbReference type="SUPFAM" id="SSF55729">
    <property type="entry name" value="Acyl-CoA N-acyltransferases (Nat)"/>
    <property type="match status" value="1"/>
</dbReference>
<keyword evidence="2" id="KW-0689">Ribosomal protein</keyword>
<organism evidence="2 3">
    <name type="scientific">Allocatelliglobosispora scoriae</name>
    <dbReference type="NCBI Taxonomy" id="643052"/>
    <lineage>
        <taxon>Bacteria</taxon>
        <taxon>Bacillati</taxon>
        <taxon>Actinomycetota</taxon>
        <taxon>Actinomycetes</taxon>
        <taxon>Micromonosporales</taxon>
        <taxon>Micromonosporaceae</taxon>
        <taxon>Allocatelliglobosispora</taxon>
    </lineage>
</organism>
<accession>A0A841BMA6</accession>
<dbReference type="Gene3D" id="3.40.630.30">
    <property type="match status" value="1"/>
</dbReference>
<dbReference type="EMBL" id="JACHMN010000002">
    <property type="protein sequence ID" value="MBB5867892.1"/>
    <property type="molecule type" value="Genomic_DNA"/>
</dbReference>
<dbReference type="RefSeq" id="WP_184833395.1">
    <property type="nucleotide sequence ID" value="NZ_JACHMN010000002.1"/>
</dbReference>
<evidence type="ECO:0000313" key="2">
    <source>
        <dbReference type="EMBL" id="MBB5867892.1"/>
    </source>
</evidence>
<dbReference type="PROSITE" id="PS51186">
    <property type="entry name" value="GNAT"/>
    <property type="match status" value="1"/>
</dbReference>
<proteinExistence type="predicted"/>
<sequence>MSTLTFRRHAAAEVPDLLDALCDVYADAYGHVPGEDSTVKTEAFRDRADAALDASNYELVTAWDSGGIVGFVFGYSLRPERGWWNGLNPEPAPGFIDETGDRTVVLAEIEVRSAWQGRGVGHRLHDEFLGGRGEERATLASNPAAAETHALYQGWGWRRVGVVPGRPGSYYTEYVRFVLPLRPGTAIA</sequence>
<gene>
    <name evidence="2" type="ORF">F4553_001271</name>
</gene>